<feature type="chain" id="PRO_5004808432" evidence="1">
    <location>
        <begin position="26"/>
        <end position="255"/>
    </location>
</feature>
<evidence type="ECO:0000313" key="2">
    <source>
        <dbReference type="EMBL" id="ERN10763.1"/>
    </source>
</evidence>
<accession>W1PRV6</accession>
<keyword evidence="1" id="KW-0732">Signal</keyword>
<dbReference type="Gramene" id="ERN10763">
    <property type="protein sequence ID" value="ERN10763"/>
    <property type="gene ID" value="AMTR_s00027p00200330"/>
</dbReference>
<sequence>MCAAALLPMGMLLVWLTARTYHAAACYRLSLIGSPMSRTYHAAACYRTSRLAREHHDDLAQFDTQLKLFTCLEYLRRLEFDLAMKSNDLKRALQCLLTMSNSRDIGQENVGREVTEILSLAAKPENLVYTVQGIEKFAKEFLDLIDAADATAQGDIAREALKRLAAAGSVKGALKGQESRGLALRLANHGALTRLSVLVNNLISADQGPEAAFAASVLGDNTLMEKAWQETGMLAEAVLHSHAFDFQDLKHYQYL</sequence>
<keyword evidence="3" id="KW-1185">Reference proteome</keyword>
<feature type="signal peptide" evidence="1">
    <location>
        <begin position="1"/>
        <end position="25"/>
    </location>
</feature>
<dbReference type="HOGENOM" id="CLU_1091244_0_0_1"/>
<dbReference type="AlphaFoldDB" id="W1PRV6"/>
<name>W1PRV6_AMBTC</name>
<dbReference type="EMBL" id="KI392798">
    <property type="protein sequence ID" value="ERN10763.1"/>
    <property type="molecule type" value="Genomic_DNA"/>
</dbReference>
<proteinExistence type="predicted"/>
<dbReference type="eggNOG" id="ENOG502QTTC">
    <property type="taxonomic scope" value="Eukaryota"/>
</dbReference>
<dbReference type="Gene3D" id="1.25.40.470">
    <property type="match status" value="1"/>
</dbReference>
<dbReference type="InterPro" id="IPR053290">
    <property type="entry name" value="TSET_complex_member"/>
</dbReference>
<organism evidence="2 3">
    <name type="scientific">Amborella trichopoda</name>
    <dbReference type="NCBI Taxonomy" id="13333"/>
    <lineage>
        <taxon>Eukaryota</taxon>
        <taxon>Viridiplantae</taxon>
        <taxon>Streptophyta</taxon>
        <taxon>Embryophyta</taxon>
        <taxon>Tracheophyta</taxon>
        <taxon>Spermatophyta</taxon>
        <taxon>Magnoliopsida</taxon>
        <taxon>Amborellales</taxon>
        <taxon>Amborellaceae</taxon>
        <taxon>Amborella</taxon>
    </lineage>
</organism>
<evidence type="ECO:0000313" key="3">
    <source>
        <dbReference type="Proteomes" id="UP000017836"/>
    </source>
</evidence>
<dbReference type="PANTHER" id="PTHR45521:SF2">
    <property type="entry name" value="TRANSDUCIN_WD40 REPEAT-LIKE SUPERFAMILY PROTEIN"/>
    <property type="match status" value="1"/>
</dbReference>
<protein>
    <submittedName>
        <fullName evidence="2">Uncharacterized protein</fullName>
    </submittedName>
</protein>
<reference evidence="3" key="1">
    <citation type="journal article" date="2013" name="Science">
        <title>The Amborella genome and the evolution of flowering plants.</title>
        <authorList>
            <consortium name="Amborella Genome Project"/>
        </authorList>
    </citation>
    <scope>NUCLEOTIDE SEQUENCE [LARGE SCALE GENOMIC DNA]</scope>
</reference>
<dbReference type="PANTHER" id="PTHR45521">
    <property type="entry name" value="TSET COMPLEX MEMBER TSTF"/>
    <property type="match status" value="1"/>
</dbReference>
<evidence type="ECO:0000256" key="1">
    <source>
        <dbReference type="SAM" id="SignalP"/>
    </source>
</evidence>
<gene>
    <name evidence="2" type="ORF">AMTR_s00027p00200330</name>
</gene>
<dbReference type="Proteomes" id="UP000017836">
    <property type="component" value="Unassembled WGS sequence"/>
</dbReference>